<dbReference type="RefSeq" id="XP_003652896.1">
    <property type="nucleotide sequence ID" value="XM_003652848.1"/>
</dbReference>
<reference evidence="1 2" key="1">
    <citation type="journal article" date="2011" name="Nat. Biotechnol.">
        <title>Comparative genomic analysis of the thermophilic biomass-degrading fungi Myceliophthora thermophila and Thielavia terrestris.</title>
        <authorList>
            <person name="Berka R.M."/>
            <person name="Grigoriev I.V."/>
            <person name="Otillar R."/>
            <person name="Salamov A."/>
            <person name="Grimwood J."/>
            <person name="Reid I."/>
            <person name="Ishmael N."/>
            <person name="John T."/>
            <person name="Darmond C."/>
            <person name="Moisan M.-C."/>
            <person name="Henrissat B."/>
            <person name="Coutinho P.M."/>
            <person name="Lombard V."/>
            <person name="Natvig D.O."/>
            <person name="Lindquist E."/>
            <person name="Schmutz J."/>
            <person name="Lucas S."/>
            <person name="Harris P."/>
            <person name="Powlowski J."/>
            <person name="Bellemare A."/>
            <person name="Taylor D."/>
            <person name="Butler G."/>
            <person name="de Vries R.P."/>
            <person name="Allijn I.E."/>
            <person name="van den Brink J."/>
            <person name="Ushinsky S."/>
            <person name="Storms R."/>
            <person name="Powell A.J."/>
            <person name="Paulsen I.T."/>
            <person name="Elbourne L.D.H."/>
            <person name="Baker S.E."/>
            <person name="Magnuson J."/>
            <person name="LaBoissiere S."/>
            <person name="Clutterbuck A.J."/>
            <person name="Martinez D."/>
            <person name="Wogulis M."/>
            <person name="de Leon A.L."/>
            <person name="Rey M.W."/>
            <person name="Tsang A."/>
        </authorList>
    </citation>
    <scope>NUCLEOTIDE SEQUENCE [LARGE SCALE GENOMIC DNA]</scope>
    <source>
        <strain evidence="2">ATCC 38088 / NRRL 8126</strain>
    </source>
</reference>
<evidence type="ECO:0000313" key="1">
    <source>
        <dbReference type="EMBL" id="AEO66560.1"/>
    </source>
</evidence>
<keyword evidence="2" id="KW-1185">Reference proteome</keyword>
<dbReference type="HOGENOM" id="CLU_2980741_0_0_1"/>
<sequence length="58" mass="6385">MDQHAEGRWGCLDTRRQFGAVGGLGFLRNFAAFFYTALEVAVFGSLANTSNRLATFPQ</sequence>
<accession>G2R1L8</accession>
<name>G2R1L8_THETT</name>
<dbReference type="EMBL" id="CP003010">
    <property type="protein sequence ID" value="AEO66560.1"/>
    <property type="molecule type" value="Genomic_DNA"/>
</dbReference>
<protein>
    <submittedName>
        <fullName evidence="1">Uncharacterized protein</fullName>
    </submittedName>
</protein>
<gene>
    <name evidence="1" type="ORF">THITE_2114709</name>
</gene>
<dbReference type="AlphaFoldDB" id="G2R1L8"/>
<evidence type="ECO:0000313" key="2">
    <source>
        <dbReference type="Proteomes" id="UP000008181"/>
    </source>
</evidence>
<proteinExistence type="predicted"/>
<dbReference type="GeneID" id="11518433"/>
<dbReference type="KEGG" id="ttt:THITE_2114709"/>
<organism evidence="1 2">
    <name type="scientific">Thermothielavioides terrestris (strain ATCC 38088 / NRRL 8126)</name>
    <name type="common">Thielavia terrestris</name>
    <dbReference type="NCBI Taxonomy" id="578455"/>
    <lineage>
        <taxon>Eukaryota</taxon>
        <taxon>Fungi</taxon>
        <taxon>Dikarya</taxon>
        <taxon>Ascomycota</taxon>
        <taxon>Pezizomycotina</taxon>
        <taxon>Sordariomycetes</taxon>
        <taxon>Sordariomycetidae</taxon>
        <taxon>Sordariales</taxon>
        <taxon>Chaetomiaceae</taxon>
        <taxon>Thermothielavioides</taxon>
        <taxon>Thermothielavioides terrestris</taxon>
    </lineage>
</organism>
<dbReference type="Proteomes" id="UP000008181">
    <property type="component" value="Chromosome 2"/>
</dbReference>